<dbReference type="SUPFAM" id="SSF53155">
    <property type="entry name" value="Methylated DNA-protein cysteine methyltransferase domain"/>
    <property type="match status" value="1"/>
</dbReference>
<dbReference type="InterPro" id="IPR014048">
    <property type="entry name" value="MethylDNA_cys_MeTrfase_DNA-bd"/>
</dbReference>
<dbReference type="PROSITE" id="PS00374">
    <property type="entry name" value="MGMT"/>
    <property type="match status" value="1"/>
</dbReference>
<keyword evidence="3 8" id="KW-0808">Transferase</keyword>
<gene>
    <name evidence="8" type="ORF">Lnau_0259</name>
</gene>
<accession>A0A0W0X3U2</accession>
<dbReference type="InterPro" id="IPR036388">
    <property type="entry name" value="WH-like_DNA-bd_sf"/>
</dbReference>
<dbReference type="EMBL" id="LNYO01000002">
    <property type="protein sequence ID" value="KTD39190.1"/>
    <property type="molecule type" value="Genomic_DNA"/>
</dbReference>
<dbReference type="Pfam" id="PF01035">
    <property type="entry name" value="DNA_binding_1"/>
    <property type="match status" value="1"/>
</dbReference>
<comment type="catalytic activity">
    <reaction evidence="1">
        <text>a 4-O-methyl-thymidine in DNA + L-cysteinyl-[protein] = a thymidine in DNA + S-methyl-L-cysteinyl-[protein]</text>
        <dbReference type="Rhea" id="RHEA:53428"/>
        <dbReference type="Rhea" id="RHEA-COMP:10131"/>
        <dbReference type="Rhea" id="RHEA-COMP:10132"/>
        <dbReference type="Rhea" id="RHEA-COMP:13555"/>
        <dbReference type="Rhea" id="RHEA-COMP:13556"/>
        <dbReference type="ChEBI" id="CHEBI:29950"/>
        <dbReference type="ChEBI" id="CHEBI:82612"/>
        <dbReference type="ChEBI" id="CHEBI:137386"/>
        <dbReference type="ChEBI" id="CHEBI:137387"/>
        <dbReference type="EC" id="2.1.1.63"/>
    </reaction>
</comment>
<keyword evidence="9" id="KW-1185">Reference proteome</keyword>
<dbReference type="GO" id="GO:0032259">
    <property type="term" value="P:methylation"/>
    <property type="evidence" value="ECO:0007669"/>
    <property type="project" value="UniProtKB-KW"/>
</dbReference>
<evidence type="ECO:0000256" key="3">
    <source>
        <dbReference type="ARBA" id="ARBA00022679"/>
    </source>
</evidence>
<comment type="caution">
    <text evidence="8">The sequence shown here is derived from an EMBL/GenBank/DDBJ whole genome shotgun (WGS) entry which is preliminary data.</text>
</comment>
<evidence type="ECO:0000256" key="1">
    <source>
        <dbReference type="ARBA" id="ARBA00001286"/>
    </source>
</evidence>
<feature type="domain" description="Methylated-DNA-[protein]-cysteine S-methyltransferase DNA binding" evidence="7">
    <location>
        <begin position="71"/>
        <end position="149"/>
    </location>
</feature>
<dbReference type="SUPFAM" id="SSF46767">
    <property type="entry name" value="Methylated DNA-protein cysteine methyltransferase, C-terminal domain"/>
    <property type="match status" value="1"/>
</dbReference>
<dbReference type="InterPro" id="IPR036631">
    <property type="entry name" value="MGMT_N_sf"/>
</dbReference>
<dbReference type="Gene3D" id="1.10.10.10">
    <property type="entry name" value="Winged helix-like DNA-binding domain superfamily/Winged helix DNA-binding domain"/>
    <property type="match status" value="1"/>
</dbReference>
<evidence type="ECO:0000256" key="5">
    <source>
        <dbReference type="ARBA" id="ARBA00023204"/>
    </source>
</evidence>
<evidence type="ECO:0000313" key="8">
    <source>
        <dbReference type="EMBL" id="KTD39190.1"/>
    </source>
</evidence>
<dbReference type="Proteomes" id="UP000054725">
    <property type="component" value="Unassembled WGS sequence"/>
</dbReference>
<protein>
    <submittedName>
        <fullName evidence="8">Methylated DNA protein cysteine S-methyltransferase</fullName>
    </submittedName>
</protein>
<evidence type="ECO:0000256" key="6">
    <source>
        <dbReference type="ARBA" id="ARBA00049348"/>
    </source>
</evidence>
<dbReference type="AlphaFoldDB" id="A0A0W0X3U2"/>
<dbReference type="GO" id="GO:0006281">
    <property type="term" value="P:DNA repair"/>
    <property type="evidence" value="ECO:0007669"/>
    <property type="project" value="UniProtKB-KW"/>
</dbReference>
<keyword evidence="2 8" id="KW-0489">Methyltransferase</keyword>
<dbReference type="OrthoDB" id="9802228at2"/>
<evidence type="ECO:0000313" key="9">
    <source>
        <dbReference type="Proteomes" id="UP000054725"/>
    </source>
</evidence>
<sequence length="151" mass="17201">MLIVTAFNTPAGWLEIEYDEHYIHRAIFTQVPIQNRVENQLTQTITQELQHYFNNPHHRFQLPLKPQGTVYQQRVWNALLVIPVGRTLTYGELAKALQSSPRAIGQACKNNPLALFIPCHRIVGKTNQGGYMGRANALGYKTSLLMHEHAI</sequence>
<dbReference type="RefSeq" id="WP_058503344.1">
    <property type="nucleotide sequence ID" value="NZ_CAAAIF010000013.1"/>
</dbReference>
<dbReference type="InterPro" id="IPR036217">
    <property type="entry name" value="MethylDNA_cys_MeTrfase_DNAb"/>
</dbReference>
<dbReference type="PANTHER" id="PTHR10815:SF13">
    <property type="entry name" value="METHYLATED-DNA--PROTEIN-CYSTEINE METHYLTRANSFERASE"/>
    <property type="match status" value="1"/>
</dbReference>
<evidence type="ECO:0000259" key="7">
    <source>
        <dbReference type="Pfam" id="PF01035"/>
    </source>
</evidence>
<name>A0A0W0X3U2_9GAMM</name>
<evidence type="ECO:0000256" key="2">
    <source>
        <dbReference type="ARBA" id="ARBA00022603"/>
    </source>
</evidence>
<proteinExistence type="predicted"/>
<dbReference type="PANTHER" id="PTHR10815">
    <property type="entry name" value="METHYLATED-DNA--PROTEIN-CYSTEINE METHYLTRANSFERASE"/>
    <property type="match status" value="1"/>
</dbReference>
<evidence type="ECO:0000256" key="4">
    <source>
        <dbReference type="ARBA" id="ARBA00022763"/>
    </source>
</evidence>
<dbReference type="NCBIfam" id="TIGR00589">
    <property type="entry name" value="ogt"/>
    <property type="match status" value="1"/>
</dbReference>
<comment type="catalytic activity">
    <reaction evidence="6">
        <text>a 6-O-methyl-2'-deoxyguanosine in DNA + L-cysteinyl-[protein] = S-methyl-L-cysteinyl-[protein] + a 2'-deoxyguanosine in DNA</text>
        <dbReference type="Rhea" id="RHEA:24000"/>
        <dbReference type="Rhea" id="RHEA-COMP:10131"/>
        <dbReference type="Rhea" id="RHEA-COMP:10132"/>
        <dbReference type="Rhea" id="RHEA-COMP:11367"/>
        <dbReference type="Rhea" id="RHEA-COMP:11368"/>
        <dbReference type="ChEBI" id="CHEBI:29950"/>
        <dbReference type="ChEBI" id="CHEBI:82612"/>
        <dbReference type="ChEBI" id="CHEBI:85445"/>
        <dbReference type="ChEBI" id="CHEBI:85448"/>
        <dbReference type="EC" id="2.1.1.63"/>
    </reaction>
</comment>
<keyword evidence="4" id="KW-0227">DNA damage</keyword>
<organism evidence="8 9">
    <name type="scientific">Legionella nautarum</name>
    <dbReference type="NCBI Taxonomy" id="45070"/>
    <lineage>
        <taxon>Bacteria</taxon>
        <taxon>Pseudomonadati</taxon>
        <taxon>Pseudomonadota</taxon>
        <taxon>Gammaproteobacteria</taxon>
        <taxon>Legionellales</taxon>
        <taxon>Legionellaceae</taxon>
        <taxon>Legionella</taxon>
    </lineage>
</organism>
<dbReference type="PATRIC" id="fig|45070.6.peg.268"/>
<reference evidence="8 9" key="1">
    <citation type="submission" date="2015-11" db="EMBL/GenBank/DDBJ databases">
        <title>Genomic analysis of 38 Legionella species identifies large and diverse effector repertoires.</title>
        <authorList>
            <person name="Burstein D."/>
            <person name="Amaro F."/>
            <person name="Zusman T."/>
            <person name="Lifshitz Z."/>
            <person name="Cohen O."/>
            <person name="Gilbert J.A."/>
            <person name="Pupko T."/>
            <person name="Shuman H.A."/>
            <person name="Segal G."/>
        </authorList>
    </citation>
    <scope>NUCLEOTIDE SEQUENCE [LARGE SCALE GENOMIC DNA]</scope>
    <source>
        <strain evidence="8 9">ATCC 49506</strain>
    </source>
</reference>
<dbReference type="InterPro" id="IPR001497">
    <property type="entry name" value="MethylDNA_cys_MeTrfase_AS"/>
</dbReference>
<dbReference type="CDD" id="cd06445">
    <property type="entry name" value="ATase"/>
    <property type="match status" value="1"/>
</dbReference>
<keyword evidence="5" id="KW-0234">DNA repair</keyword>
<dbReference type="STRING" id="45070.Lnau_0259"/>
<dbReference type="GO" id="GO:0003908">
    <property type="term" value="F:methylated-DNA-[protein]-cysteine S-methyltransferase activity"/>
    <property type="evidence" value="ECO:0007669"/>
    <property type="project" value="UniProtKB-EC"/>
</dbReference>